<dbReference type="AlphaFoldDB" id="A0A164SMU5"/>
<organism evidence="1 2">
    <name type="scientific">Daphnia magna</name>
    <dbReference type="NCBI Taxonomy" id="35525"/>
    <lineage>
        <taxon>Eukaryota</taxon>
        <taxon>Metazoa</taxon>
        <taxon>Ecdysozoa</taxon>
        <taxon>Arthropoda</taxon>
        <taxon>Crustacea</taxon>
        <taxon>Branchiopoda</taxon>
        <taxon>Diplostraca</taxon>
        <taxon>Cladocera</taxon>
        <taxon>Anomopoda</taxon>
        <taxon>Daphniidae</taxon>
        <taxon>Daphnia</taxon>
    </lineage>
</organism>
<accession>A0A164SMU5</accession>
<comment type="caution">
    <text evidence="1">The sequence shown here is derived from an EMBL/GenBank/DDBJ whole genome shotgun (WGS) entry which is preliminary data.</text>
</comment>
<dbReference type="Proteomes" id="UP000076858">
    <property type="component" value="Unassembled WGS sequence"/>
</dbReference>
<reference evidence="1 2" key="1">
    <citation type="submission" date="2016-03" db="EMBL/GenBank/DDBJ databases">
        <title>EvidentialGene: Evidence-directed Construction of Genes on Genomes.</title>
        <authorList>
            <person name="Gilbert D.G."/>
            <person name="Choi J.-H."/>
            <person name="Mockaitis K."/>
            <person name="Colbourne J."/>
            <person name="Pfrender M."/>
        </authorList>
    </citation>
    <scope>NUCLEOTIDE SEQUENCE [LARGE SCALE GENOMIC DNA]</scope>
    <source>
        <strain evidence="1 2">Xinb3</strain>
        <tissue evidence="1">Complete organism</tissue>
    </source>
</reference>
<sequence>MKCLDLGKCPSPLGHSLIRKRRDIWLLQKVQTGKNGHAPSYVVSPTGREFVGRVNDYRRRK</sequence>
<protein>
    <submittedName>
        <fullName evidence="1">Uncharacterized protein</fullName>
    </submittedName>
</protein>
<evidence type="ECO:0000313" key="1">
    <source>
        <dbReference type="EMBL" id="KZS09775.1"/>
    </source>
</evidence>
<dbReference type="EMBL" id="LRGB01001987">
    <property type="protein sequence ID" value="KZS09775.1"/>
    <property type="molecule type" value="Genomic_DNA"/>
</dbReference>
<keyword evidence="2" id="KW-1185">Reference proteome</keyword>
<evidence type="ECO:0000313" key="2">
    <source>
        <dbReference type="Proteomes" id="UP000076858"/>
    </source>
</evidence>
<name>A0A164SMU5_9CRUS</name>
<proteinExistence type="predicted"/>
<gene>
    <name evidence="1" type="ORF">APZ42_025918</name>
</gene>